<dbReference type="EMBL" id="VIGI01000001">
    <property type="protein sequence ID" value="KAB8304664.1"/>
    <property type="molecule type" value="Genomic_DNA"/>
</dbReference>
<evidence type="ECO:0000313" key="2">
    <source>
        <dbReference type="Proteomes" id="UP000326757"/>
    </source>
</evidence>
<evidence type="ECO:0000313" key="1">
    <source>
        <dbReference type="EMBL" id="KAB8304664.1"/>
    </source>
</evidence>
<comment type="caution">
    <text evidence="1">The sequence shown here is derived from an EMBL/GenBank/DDBJ whole genome shotgun (WGS) entry which is preliminary data.</text>
</comment>
<sequence length="84" mass="9293">MSANHLFATPIPDVISLASQPFIHIHPVQLDEVKLCSSFDPPIHHPPETPDRPLFSSYKPFPPNPSFPPIIPTHPIHLAPPVPN</sequence>
<organism evidence="1 2">
    <name type="scientific">Monilinia laxa</name>
    <name type="common">Brown rot fungus</name>
    <name type="synonym">Sclerotinia laxa</name>
    <dbReference type="NCBI Taxonomy" id="61186"/>
    <lineage>
        <taxon>Eukaryota</taxon>
        <taxon>Fungi</taxon>
        <taxon>Dikarya</taxon>
        <taxon>Ascomycota</taxon>
        <taxon>Pezizomycotina</taxon>
        <taxon>Leotiomycetes</taxon>
        <taxon>Helotiales</taxon>
        <taxon>Sclerotiniaceae</taxon>
        <taxon>Monilinia</taxon>
    </lineage>
</organism>
<reference evidence="1 2" key="1">
    <citation type="submission" date="2019-06" db="EMBL/GenBank/DDBJ databases">
        <title>Genome Sequence of the Brown Rot Fungal Pathogen Monilinia laxa.</title>
        <authorList>
            <person name="De Miccolis Angelini R.M."/>
            <person name="Landi L."/>
            <person name="Abate D."/>
            <person name="Pollastro S."/>
            <person name="Romanazzi G."/>
            <person name="Faretra F."/>
        </authorList>
    </citation>
    <scope>NUCLEOTIDE SEQUENCE [LARGE SCALE GENOMIC DNA]</scope>
    <source>
        <strain evidence="1 2">Mlax316</strain>
    </source>
</reference>
<accession>A0A5N6KLH7</accession>
<dbReference type="AlphaFoldDB" id="A0A5N6KLH7"/>
<dbReference type="Proteomes" id="UP000326757">
    <property type="component" value="Unassembled WGS sequence"/>
</dbReference>
<proteinExistence type="predicted"/>
<protein>
    <submittedName>
        <fullName evidence="1">Uncharacterized protein</fullName>
    </submittedName>
</protein>
<gene>
    <name evidence="1" type="ORF">EYC80_004032</name>
</gene>
<keyword evidence="2" id="KW-1185">Reference proteome</keyword>
<name>A0A5N6KLH7_MONLA</name>